<protein>
    <submittedName>
        <fullName evidence="2">Uncharacterized protein</fullName>
    </submittedName>
</protein>
<dbReference type="EMBL" id="BMDI01000001">
    <property type="protein sequence ID" value="GGI16278.1"/>
    <property type="molecule type" value="Genomic_DNA"/>
</dbReference>
<accession>A0A8J3AUC2</accession>
<keyword evidence="1" id="KW-0732">Signal</keyword>
<evidence type="ECO:0000256" key="1">
    <source>
        <dbReference type="SAM" id="SignalP"/>
    </source>
</evidence>
<evidence type="ECO:0000313" key="2">
    <source>
        <dbReference type="EMBL" id="GGI16278.1"/>
    </source>
</evidence>
<dbReference type="NCBIfam" id="NF047650">
    <property type="entry name" value="lipo_NMCC_0638"/>
    <property type="match status" value="1"/>
</dbReference>
<comment type="caution">
    <text evidence="2">The sequence shown here is derived from an EMBL/GenBank/DDBJ whole genome shotgun (WGS) entry which is preliminary data.</text>
</comment>
<dbReference type="RefSeq" id="WP_188379528.1">
    <property type="nucleotide sequence ID" value="NZ_BMDI01000001.1"/>
</dbReference>
<dbReference type="Proteomes" id="UP000642180">
    <property type="component" value="Unassembled WGS sequence"/>
</dbReference>
<feature type="chain" id="PRO_5035263837" evidence="1">
    <location>
        <begin position="32"/>
        <end position="196"/>
    </location>
</feature>
<dbReference type="AlphaFoldDB" id="A0A8J3AUC2"/>
<keyword evidence="3" id="KW-1185">Reference proteome</keyword>
<evidence type="ECO:0000313" key="3">
    <source>
        <dbReference type="Proteomes" id="UP000642180"/>
    </source>
</evidence>
<name>A0A8J3AUC2_9BURK</name>
<sequence length="196" mass="21523">MIKNLNSWLINMRFLIGFFSLLLVVAVPAFAQTTQAEQQGNFVLRVYMDTCVKHLGNTDKISRYVKENKYVRADEQFSKAALRGQKGEVWGVPNSIGQFIVVLSGENHCSAWARTADAKTVNTGFERLVKGTARPGITISSLVDKVSDGVGGKYRQLGYFLSKEGASHGWTMLSTTSDAPAAEVQTRLTFAPTTLP</sequence>
<feature type="signal peptide" evidence="1">
    <location>
        <begin position="1"/>
        <end position="31"/>
    </location>
</feature>
<proteinExistence type="predicted"/>
<reference evidence="3" key="1">
    <citation type="journal article" date="2019" name="Int. J. Syst. Evol. Microbiol.">
        <title>The Global Catalogue of Microorganisms (GCM) 10K type strain sequencing project: providing services to taxonomists for standard genome sequencing and annotation.</title>
        <authorList>
            <consortium name="The Broad Institute Genomics Platform"/>
            <consortium name="The Broad Institute Genome Sequencing Center for Infectious Disease"/>
            <person name="Wu L."/>
            <person name="Ma J."/>
        </authorList>
    </citation>
    <scope>NUCLEOTIDE SEQUENCE [LARGE SCALE GENOMIC DNA]</scope>
    <source>
        <strain evidence="3">CCM 2767</strain>
    </source>
</reference>
<organism evidence="2 3">
    <name type="scientific">Oxalicibacterium faecigallinarum</name>
    <dbReference type="NCBI Taxonomy" id="573741"/>
    <lineage>
        <taxon>Bacteria</taxon>
        <taxon>Pseudomonadati</taxon>
        <taxon>Pseudomonadota</taxon>
        <taxon>Betaproteobacteria</taxon>
        <taxon>Burkholderiales</taxon>
        <taxon>Oxalobacteraceae</taxon>
        <taxon>Oxalicibacterium</taxon>
    </lineage>
</organism>
<gene>
    <name evidence="2" type="ORF">GCM10008066_03160</name>
</gene>